<feature type="region of interest" description="Disordered" evidence="1">
    <location>
        <begin position="1"/>
        <end position="54"/>
    </location>
</feature>
<gene>
    <name evidence="2" type="ORF">SAMN02745207_01747</name>
</gene>
<protein>
    <submittedName>
        <fullName evidence="2">Uncharacterized protein</fullName>
    </submittedName>
</protein>
<dbReference type="RefSeq" id="WP_159434065.1">
    <property type="nucleotide sequence ID" value="NZ_FQXM01000008.1"/>
</dbReference>
<accession>A0A1M5UIE7</accession>
<dbReference type="Proteomes" id="UP000184447">
    <property type="component" value="Unassembled WGS sequence"/>
</dbReference>
<name>A0A1M5UIE7_9CLOT</name>
<reference evidence="2 3" key="1">
    <citation type="submission" date="2016-11" db="EMBL/GenBank/DDBJ databases">
        <authorList>
            <person name="Jaros S."/>
            <person name="Januszkiewicz K."/>
            <person name="Wedrychowicz H."/>
        </authorList>
    </citation>
    <scope>NUCLEOTIDE SEQUENCE [LARGE SCALE GENOMIC DNA]</scope>
    <source>
        <strain evidence="2 3">DSM 8605</strain>
    </source>
</reference>
<organism evidence="2 3">
    <name type="scientific">Clostridium grantii DSM 8605</name>
    <dbReference type="NCBI Taxonomy" id="1121316"/>
    <lineage>
        <taxon>Bacteria</taxon>
        <taxon>Bacillati</taxon>
        <taxon>Bacillota</taxon>
        <taxon>Clostridia</taxon>
        <taxon>Eubacteriales</taxon>
        <taxon>Clostridiaceae</taxon>
        <taxon>Clostridium</taxon>
    </lineage>
</organism>
<sequence>MYNAPHSPKKATKKNNDNKSDRLNPNSKSYEMTQKGMVNRVDAPNNTTKNNKSK</sequence>
<proteinExistence type="predicted"/>
<evidence type="ECO:0000256" key="1">
    <source>
        <dbReference type="SAM" id="MobiDB-lite"/>
    </source>
</evidence>
<keyword evidence="3" id="KW-1185">Reference proteome</keyword>
<evidence type="ECO:0000313" key="2">
    <source>
        <dbReference type="EMBL" id="SHH62596.1"/>
    </source>
</evidence>
<dbReference type="EMBL" id="FQXM01000008">
    <property type="protein sequence ID" value="SHH62596.1"/>
    <property type="molecule type" value="Genomic_DNA"/>
</dbReference>
<feature type="compositionally biased region" description="Polar residues" evidence="1">
    <location>
        <begin position="23"/>
        <end position="32"/>
    </location>
</feature>
<feature type="compositionally biased region" description="Polar residues" evidence="1">
    <location>
        <begin position="44"/>
        <end position="54"/>
    </location>
</feature>
<evidence type="ECO:0000313" key="3">
    <source>
        <dbReference type="Proteomes" id="UP000184447"/>
    </source>
</evidence>
<dbReference type="AlphaFoldDB" id="A0A1M5UIE7"/>